<evidence type="ECO:0000313" key="7">
    <source>
        <dbReference type="EMBL" id="UYV79167.1"/>
    </source>
</evidence>
<evidence type="ECO:0000256" key="2">
    <source>
        <dbReference type="ARBA" id="ARBA00022692"/>
    </source>
</evidence>
<keyword evidence="2 6" id="KW-0812">Transmembrane</keyword>
<sequence>MVAVVGYLVDHGIYLVVLTACDVRGECGNATLTLYASPGVGLCSLALPSYTAYTWVEAEVEGCSVPAGRAPLTYQLVLTSGGKTVHLTPPLPSPLLAFVGPPSPTGTISLAPQVCDRYSQCTIFPSKTVSVANVSTPEAERAILRRAAARAFESGDPLLAMSLALPLTLTEKNVEDGEAILEYAAEAIFERPLTSGQLALLFSAVEPLLEDETLQGRALTAMEKATVRASAFKLPASTASIQQAHAMLAELPAGRQARSALTARVAAALPLGQRLELGERSASRPVTLLFHTMLDGKPVVAHALSAAHGPVKAGLELGERLRLELRVVRYCRFRRWDCRQPEPCRGVVVVITIYPERGPQGPHSTALLTPVVDVSLRAPNTGDTVPVKDVPDEVVLSFTKTGNATQDSSKSIRCLYWDEQTEAWSVTGVSFFGIVERTARCRASHLSMFAVLEMDDGFSTAALAGIIVASTMSILIICAVLMFVMRKKQTKEVRVSHETLRANNHSNSHHNHHHNHTEPKKPLPKN</sequence>
<dbReference type="InterPro" id="IPR046338">
    <property type="entry name" value="GAIN_dom_sf"/>
</dbReference>
<feature type="transmembrane region" description="Helical" evidence="6">
    <location>
        <begin position="461"/>
        <end position="484"/>
    </location>
</feature>
<dbReference type="Gene3D" id="2.60.220.50">
    <property type="match status" value="1"/>
</dbReference>
<evidence type="ECO:0008006" key="9">
    <source>
        <dbReference type="Google" id="ProtNLM"/>
    </source>
</evidence>
<protein>
    <recommendedName>
        <fullName evidence="9">GPS domain-containing protein</fullName>
    </recommendedName>
</protein>
<feature type="compositionally biased region" description="Basic and acidic residues" evidence="5">
    <location>
        <begin position="516"/>
        <end position="526"/>
    </location>
</feature>
<gene>
    <name evidence="7" type="ORF">LAZ67_17001330</name>
</gene>
<comment type="subcellular location">
    <subcellularLocation>
        <location evidence="1">Membrane</location>
    </subcellularLocation>
</comment>
<dbReference type="InterPro" id="IPR000203">
    <property type="entry name" value="GPS"/>
</dbReference>
<evidence type="ECO:0000313" key="8">
    <source>
        <dbReference type="Proteomes" id="UP001235939"/>
    </source>
</evidence>
<evidence type="ECO:0000256" key="4">
    <source>
        <dbReference type="ARBA" id="ARBA00023136"/>
    </source>
</evidence>
<keyword evidence="8" id="KW-1185">Reference proteome</keyword>
<evidence type="ECO:0000256" key="6">
    <source>
        <dbReference type="SAM" id="Phobius"/>
    </source>
</evidence>
<dbReference type="Pfam" id="PF01825">
    <property type="entry name" value="GPS"/>
    <property type="match status" value="1"/>
</dbReference>
<feature type="region of interest" description="Disordered" evidence="5">
    <location>
        <begin position="503"/>
        <end position="526"/>
    </location>
</feature>
<evidence type="ECO:0000256" key="1">
    <source>
        <dbReference type="ARBA" id="ARBA00004370"/>
    </source>
</evidence>
<reference evidence="7 8" key="1">
    <citation type="submission" date="2022-01" db="EMBL/GenBank/DDBJ databases">
        <title>A chromosomal length assembly of Cordylochernes scorpioides.</title>
        <authorList>
            <person name="Zeh D."/>
            <person name="Zeh J."/>
        </authorList>
    </citation>
    <scope>NUCLEOTIDE SEQUENCE [LARGE SCALE GENOMIC DNA]</scope>
    <source>
        <strain evidence="7">IN4F17</strain>
        <tissue evidence="7">Whole Body</tissue>
    </source>
</reference>
<keyword evidence="4 6" id="KW-0472">Membrane</keyword>
<evidence type="ECO:0000256" key="3">
    <source>
        <dbReference type="ARBA" id="ARBA00022989"/>
    </source>
</evidence>
<proteinExistence type="predicted"/>
<name>A0ABY6LDC6_9ARAC</name>
<accession>A0ABY6LDC6</accession>
<dbReference type="EMBL" id="CP092879">
    <property type="protein sequence ID" value="UYV79167.1"/>
    <property type="molecule type" value="Genomic_DNA"/>
</dbReference>
<keyword evidence="3 6" id="KW-1133">Transmembrane helix</keyword>
<dbReference type="Proteomes" id="UP001235939">
    <property type="component" value="Chromosome 17"/>
</dbReference>
<evidence type="ECO:0000256" key="5">
    <source>
        <dbReference type="SAM" id="MobiDB-lite"/>
    </source>
</evidence>
<organism evidence="7 8">
    <name type="scientific">Cordylochernes scorpioides</name>
    <dbReference type="NCBI Taxonomy" id="51811"/>
    <lineage>
        <taxon>Eukaryota</taxon>
        <taxon>Metazoa</taxon>
        <taxon>Ecdysozoa</taxon>
        <taxon>Arthropoda</taxon>
        <taxon>Chelicerata</taxon>
        <taxon>Arachnida</taxon>
        <taxon>Pseudoscorpiones</taxon>
        <taxon>Cheliferoidea</taxon>
        <taxon>Chernetidae</taxon>
        <taxon>Cordylochernes</taxon>
    </lineage>
</organism>